<proteinExistence type="predicted"/>
<reference evidence="1 2" key="1">
    <citation type="submission" date="2019-07" db="EMBL/GenBank/DDBJ databases">
        <title>Deinococcus detaillus sp. nov., isolated from humus soil in Antarctica.</title>
        <authorList>
            <person name="Zhang K."/>
        </authorList>
    </citation>
    <scope>NUCLEOTIDE SEQUENCE [LARGE SCALE GENOMIC DNA]</scope>
    <source>
        <strain evidence="1 2">H1</strain>
    </source>
</reference>
<dbReference type="Gene3D" id="1.10.10.1150">
    <property type="entry name" value="Coenzyme PQQ synthesis protein D (PqqD)"/>
    <property type="match status" value="1"/>
</dbReference>
<dbReference type="RefSeq" id="WP_143722193.1">
    <property type="nucleotide sequence ID" value="NZ_VKDB01000044.1"/>
</dbReference>
<gene>
    <name evidence="1" type="ORF">FNU79_18065</name>
</gene>
<dbReference type="Proteomes" id="UP000316092">
    <property type="component" value="Unassembled WGS sequence"/>
</dbReference>
<accession>A0A553UGQ5</accession>
<dbReference type="Pfam" id="PF05402">
    <property type="entry name" value="PqqD"/>
    <property type="match status" value="1"/>
</dbReference>
<comment type="caution">
    <text evidence="1">The sequence shown here is derived from an EMBL/GenBank/DDBJ whole genome shotgun (WGS) entry which is preliminary data.</text>
</comment>
<dbReference type="EMBL" id="VKDB01000044">
    <property type="protein sequence ID" value="TSA79388.1"/>
    <property type="molecule type" value="Genomic_DNA"/>
</dbReference>
<name>A0A553UGQ5_9DEIO</name>
<dbReference type="InterPro" id="IPR041881">
    <property type="entry name" value="PqqD_sf"/>
</dbReference>
<protein>
    <submittedName>
        <fullName evidence="1">PqqD family protein</fullName>
    </submittedName>
</protein>
<dbReference type="InterPro" id="IPR008792">
    <property type="entry name" value="PQQD"/>
</dbReference>
<keyword evidence="2" id="KW-1185">Reference proteome</keyword>
<evidence type="ECO:0000313" key="2">
    <source>
        <dbReference type="Proteomes" id="UP000316092"/>
    </source>
</evidence>
<dbReference type="OrthoDB" id="74030at2"/>
<evidence type="ECO:0000313" key="1">
    <source>
        <dbReference type="EMBL" id="TSA79388.1"/>
    </source>
</evidence>
<organism evidence="1 2">
    <name type="scientific">Deinococcus detaillensis</name>
    <dbReference type="NCBI Taxonomy" id="2592048"/>
    <lineage>
        <taxon>Bacteria</taxon>
        <taxon>Thermotogati</taxon>
        <taxon>Deinococcota</taxon>
        <taxon>Deinococci</taxon>
        <taxon>Deinococcales</taxon>
        <taxon>Deinococcaceae</taxon>
        <taxon>Deinococcus</taxon>
    </lineage>
</organism>
<sequence length="83" mass="9250">MWKANTEVLVTPLEDELVLMHPTSGEMFSLNASSRLIWTALPQTEDTLAELLATHYDLTLAQAGQDLRVLLQALQSRQLVSLT</sequence>
<dbReference type="AlphaFoldDB" id="A0A553UGQ5"/>